<dbReference type="PROSITE" id="PS50110">
    <property type="entry name" value="RESPONSE_REGULATORY"/>
    <property type="match status" value="1"/>
</dbReference>
<proteinExistence type="predicted"/>
<dbReference type="EMBL" id="LUCV01000020">
    <property type="protein sequence ID" value="OAI92102.1"/>
    <property type="molecule type" value="Genomic_DNA"/>
</dbReference>
<feature type="domain" description="Response regulatory" evidence="2">
    <location>
        <begin position="3"/>
        <end position="109"/>
    </location>
</feature>
<dbReference type="SUPFAM" id="SSF52172">
    <property type="entry name" value="CheY-like"/>
    <property type="match status" value="1"/>
</dbReference>
<name>A0A177SMV0_PSEPU</name>
<organism evidence="3 4">
    <name type="scientific">Pseudomonas putida</name>
    <name type="common">Arthrobacter siderocapsulatus</name>
    <dbReference type="NCBI Taxonomy" id="303"/>
    <lineage>
        <taxon>Bacteria</taxon>
        <taxon>Pseudomonadati</taxon>
        <taxon>Pseudomonadota</taxon>
        <taxon>Gammaproteobacteria</taxon>
        <taxon>Pseudomonadales</taxon>
        <taxon>Pseudomonadaceae</taxon>
        <taxon>Pseudomonas</taxon>
    </lineage>
</organism>
<dbReference type="Proteomes" id="UP000077752">
    <property type="component" value="Unassembled WGS sequence"/>
</dbReference>
<evidence type="ECO:0000313" key="4">
    <source>
        <dbReference type="Proteomes" id="UP000077752"/>
    </source>
</evidence>
<dbReference type="InterPro" id="IPR001789">
    <property type="entry name" value="Sig_transdc_resp-reg_receiver"/>
</dbReference>
<evidence type="ECO:0000313" key="3">
    <source>
        <dbReference type="EMBL" id="OAI92102.1"/>
    </source>
</evidence>
<protein>
    <recommendedName>
        <fullName evidence="2">Response regulatory domain-containing protein</fullName>
    </recommendedName>
</protein>
<dbReference type="Gene3D" id="3.40.50.2300">
    <property type="match status" value="1"/>
</dbReference>
<reference evidence="3 4" key="1">
    <citation type="submission" date="2016-03" db="EMBL/GenBank/DDBJ databases">
        <title>Draft Genome Assembly of Pseudomonas putida strain CBF10-2.</title>
        <authorList>
            <person name="Iyer R.S."/>
            <person name="Damania A."/>
        </authorList>
    </citation>
    <scope>NUCLEOTIDE SEQUENCE [LARGE SCALE GENOMIC DNA]</scope>
    <source>
        <strain evidence="3 4">CBF10-2</strain>
    </source>
</reference>
<dbReference type="RefSeq" id="WP_064303130.1">
    <property type="nucleotide sequence ID" value="NZ_LUCV01000020.1"/>
</dbReference>
<dbReference type="InterPro" id="IPR011006">
    <property type="entry name" value="CheY-like_superfamily"/>
</dbReference>
<feature type="modified residue" description="4-aspartylphosphate" evidence="1">
    <location>
        <position position="52"/>
    </location>
</feature>
<dbReference type="AlphaFoldDB" id="A0A177SMV0"/>
<evidence type="ECO:0000259" key="2">
    <source>
        <dbReference type="PROSITE" id="PS50110"/>
    </source>
</evidence>
<evidence type="ECO:0000256" key="1">
    <source>
        <dbReference type="PROSITE-ProRule" id="PRU00169"/>
    </source>
</evidence>
<comment type="caution">
    <text evidence="3">The sequence shown here is derived from an EMBL/GenBank/DDBJ whole genome shotgun (WGS) entry which is preliminary data.</text>
</comment>
<dbReference type="GO" id="GO:0000160">
    <property type="term" value="P:phosphorelay signal transduction system"/>
    <property type="evidence" value="ECO:0007669"/>
    <property type="project" value="InterPro"/>
</dbReference>
<keyword evidence="1" id="KW-0597">Phosphoprotein</keyword>
<sequence>MSTVLLFSDSQATTIFTMTCLMDSRFQATQAHDLQGALELLKVNSYDLVVADLHLRSNYRELVSCFYPAASLLLIDRSEEQVAWASGARGVLVRPFPPCELLAAIHKQINCL</sequence>
<accession>A0A177SMV0</accession>
<gene>
    <name evidence="3" type="ORF">AYO28_19285</name>
</gene>